<dbReference type="GO" id="GO:0005829">
    <property type="term" value="C:cytosol"/>
    <property type="evidence" value="ECO:0007669"/>
    <property type="project" value="TreeGrafter"/>
</dbReference>
<keyword evidence="2 9" id="KW-0678">Repressor</keyword>
<name>A0A1K2HNG1_9NEIS</name>
<dbReference type="SUPFAM" id="SSF46785">
    <property type="entry name" value="Winged helix' DNA-binding domain"/>
    <property type="match status" value="1"/>
</dbReference>
<feature type="binding site" evidence="7">
    <location>
        <position position="108"/>
    </location>
    <ligand>
        <name>Zn(2+)</name>
        <dbReference type="ChEBI" id="CHEBI:29105"/>
    </ligand>
</feature>
<keyword evidence="8 9" id="KW-0408">Iron</keyword>
<dbReference type="PANTHER" id="PTHR33202">
    <property type="entry name" value="ZINC UPTAKE REGULATION PROTEIN"/>
    <property type="match status" value="1"/>
</dbReference>
<comment type="subcellular location">
    <subcellularLocation>
        <location evidence="9">Cytoplasm</location>
    </subcellularLocation>
</comment>
<evidence type="ECO:0000256" key="7">
    <source>
        <dbReference type="PIRSR" id="PIRSR602481-1"/>
    </source>
</evidence>
<proteinExistence type="inferred from homology"/>
<keyword evidence="3 7" id="KW-0862">Zinc</keyword>
<dbReference type="EMBL" id="FPKR01000011">
    <property type="protein sequence ID" value="SFZ78105.1"/>
    <property type="molecule type" value="Genomic_DNA"/>
</dbReference>
<dbReference type="STRING" id="1121279.SAMN02745887_02796"/>
<evidence type="ECO:0000313" key="11">
    <source>
        <dbReference type="Proteomes" id="UP000186513"/>
    </source>
</evidence>
<feature type="binding site" evidence="7">
    <location>
        <position position="148"/>
    </location>
    <ligand>
        <name>Zn(2+)</name>
        <dbReference type="ChEBI" id="CHEBI:29105"/>
    </ligand>
</feature>
<accession>A0A1K2HNG1</accession>
<dbReference type="Gene3D" id="3.30.1490.190">
    <property type="match status" value="1"/>
</dbReference>
<comment type="cofactor">
    <cofactor evidence="7">
        <name>Zn(2+)</name>
        <dbReference type="ChEBI" id="CHEBI:29105"/>
    </cofactor>
    <text evidence="7">Binds 1 zinc ion per subunit.</text>
</comment>
<evidence type="ECO:0000256" key="2">
    <source>
        <dbReference type="ARBA" id="ARBA00022491"/>
    </source>
</evidence>
<comment type="subunit">
    <text evidence="9">Homodimer.</text>
</comment>
<comment type="cofactor">
    <cofactor evidence="8">
        <name>Mn(2+)</name>
        <dbReference type="ChEBI" id="CHEBI:29035"/>
    </cofactor>
    <cofactor evidence="8">
        <name>Fe(2+)</name>
        <dbReference type="ChEBI" id="CHEBI:29033"/>
    </cofactor>
    <text evidence="8">Binds 1 Mn(2+) or Fe(2+) ion per subunit.</text>
</comment>
<feature type="binding site" evidence="7">
    <location>
        <position position="105"/>
    </location>
    <ligand>
        <name>Zn(2+)</name>
        <dbReference type="ChEBI" id="CHEBI:29105"/>
    </ligand>
</feature>
<keyword evidence="6 9" id="KW-0804">Transcription</keyword>
<evidence type="ECO:0000256" key="4">
    <source>
        <dbReference type="ARBA" id="ARBA00023015"/>
    </source>
</evidence>
<sequence length="157" mass="17015">MPHAHTHSLEDNLSAAAQWCAKRGEKLTEQRREVLALLLSAPGSVKAYDLLAAIQKQKPTAAPPTVYRALDFLVAAGLAHKLESKNAFVACCDFEHPHHGVMLICNQCHTVKELTDPVLEARLAEDAKAWGFSVAPQDIEVKGLCANCRHGDGEAQA</sequence>
<dbReference type="Pfam" id="PF01475">
    <property type="entry name" value="FUR"/>
    <property type="match status" value="1"/>
</dbReference>
<evidence type="ECO:0000256" key="6">
    <source>
        <dbReference type="ARBA" id="ARBA00023163"/>
    </source>
</evidence>
<evidence type="ECO:0000313" key="10">
    <source>
        <dbReference type="EMBL" id="SFZ78105.1"/>
    </source>
</evidence>
<dbReference type="RefSeq" id="WP_084658632.1">
    <property type="nucleotide sequence ID" value="NZ_FPKR01000011.1"/>
</dbReference>
<feature type="binding site" evidence="7">
    <location>
        <position position="145"/>
    </location>
    <ligand>
        <name>Zn(2+)</name>
        <dbReference type="ChEBI" id="CHEBI:29105"/>
    </ligand>
</feature>
<dbReference type="InterPro" id="IPR002481">
    <property type="entry name" value="FUR"/>
</dbReference>
<dbReference type="PANTHER" id="PTHR33202:SF6">
    <property type="entry name" value="ZINC UPTAKE REGULATION PROTEIN"/>
    <property type="match status" value="1"/>
</dbReference>
<evidence type="ECO:0000256" key="3">
    <source>
        <dbReference type="ARBA" id="ARBA00022833"/>
    </source>
</evidence>
<dbReference type="CDD" id="cd07153">
    <property type="entry name" value="Fur_like"/>
    <property type="match status" value="1"/>
</dbReference>
<dbReference type="InterPro" id="IPR043135">
    <property type="entry name" value="Fur_C"/>
</dbReference>
<comment type="similarity">
    <text evidence="1 9">Belongs to the Fur family.</text>
</comment>
<evidence type="ECO:0000256" key="8">
    <source>
        <dbReference type="PIRSR" id="PIRSR602481-2"/>
    </source>
</evidence>
<dbReference type="GO" id="GO:0008270">
    <property type="term" value="F:zinc ion binding"/>
    <property type="evidence" value="ECO:0007669"/>
    <property type="project" value="TreeGrafter"/>
</dbReference>
<reference evidence="10 11" key="1">
    <citation type="submission" date="2016-11" db="EMBL/GenBank/DDBJ databases">
        <authorList>
            <person name="Jaros S."/>
            <person name="Januszkiewicz K."/>
            <person name="Wedrychowicz H."/>
        </authorList>
    </citation>
    <scope>NUCLEOTIDE SEQUENCE [LARGE SCALE GENOMIC DNA]</scope>
    <source>
        <strain evidence="10 11">DSM 18899</strain>
    </source>
</reference>
<protein>
    <recommendedName>
        <fullName evidence="9">Ferric uptake regulation protein</fullName>
    </recommendedName>
</protein>
<gene>
    <name evidence="9" type="primary">fur</name>
    <name evidence="10" type="ORF">SAMN02745887_02796</name>
</gene>
<dbReference type="GO" id="GO:0000976">
    <property type="term" value="F:transcription cis-regulatory region binding"/>
    <property type="evidence" value="ECO:0007669"/>
    <property type="project" value="TreeGrafter"/>
</dbReference>
<evidence type="ECO:0000256" key="1">
    <source>
        <dbReference type="ARBA" id="ARBA00007957"/>
    </source>
</evidence>
<dbReference type="InterPro" id="IPR036390">
    <property type="entry name" value="WH_DNA-bd_sf"/>
</dbReference>
<feature type="binding site" evidence="8">
    <location>
        <position position="120"/>
    </location>
    <ligand>
        <name>Fe cation</name>
        <dbReference type="ChEBI" id="CHEBI:24875"/>
    </ligand>
</feature>
<dbReference type="OrthoDB" id="9801127at2"/>
<evidence type="ECO:0000256" key="5">
    <source>
        <dbReference type="ARBA" id="ARBA00023125"/>
    </source>
</evidence>
<dbReference type="GO" id="GO:0003700">
    <property type="term" value="F:DNA-binding transcription factor activity"/>
    <property type="evidence" value="ECO:0007669"/>
    <property type="project" value="UniProtKB-UniRule"/>
</dbReference>
<keyword evidence="4 9" id="KW-0805">Transcription regulation</keyword>
<organism evidence="10 11">
    <name type="scientific">Chitinimonas taiwanensis DSM 18899</name>
    <dbReference type="NCBI Taxonomy" id="1121279"/>
    <lineage>
        <taxon>Bacteria</taxon>
        <taxon>Pseudomonadati</taxon>
        <taxon>Pseudomonadota</taxon>
        <taxon>Betaproteobacteria</taxon>
        <taxon>Neisseriales</taxon>
        <taxon>Chitinibacteraceae</taxon>
        <taxon>Chitinimonas</taxon>
    </lineage>
</organism>
<dbReference type="GO" id="GO:1900376">
    <property type="term" value="P:regulation of secondary metabolite biosynthetic process"/>
    <property type="evidence" value="ECO:0007669"/>
    <property type="project" value="TreeGrafter"/>
</dbReference>
<evidence type="ECO:0000256" key="9">
    <source>
        <dbReference type="RuleBase" id="RU364037"/>
    </source>
</evidence>
<keyword evidence="9" id="KW-0963">Cytoplasm</keyword>
<dbReference type="GO" id="GO:0045892">
    <property type="term" value="P:negative regulation of DNA-templated transcription"/>
    <property type="evidence" value="ECO:0007669"/>
    <property type="project" value="TreeGrafter"/>
</dbReference>
<dbReference type="Proteomes" id="UP000186513">
    <property type="component" value="Unassembled WGS sequence"/>
</dbReference>
<dbReference type="Gene3D" id="1.10.10.10">
    <property type="entry name" value="Winged helix-like DNA-binding domain superfamily/Winged helix DNA-binding domain"/>
    <property type="match status" value="1"/>
</dbReference>
<dbReference type="AlphaFoldDB" id="A0A1K2HNG1"/>
<keyword evidence="5 9" id="KW-0238">DNA-binding</keyword>
<feature type="binding site" evidence="8">
    <location>
        <position position="96"/>
    </location>
    <ligand>
        <name>Fe cation</name>
        <dbReference type="ChEBI" id="CHEBI:24875"/>
    </ligand>
</feature>
<keyword evidence="11" id="KW-1185">Reference proteome</keyword>
<dbReference type="InterPro" id="IPR036388">
    <property type="entry name" value="WH-like_DNA-bd_sf"/>
</dbReference>
<keyword evidence="7 9" id="KW-0479">Metal-binding</keyword>